<dbReference type="OrthoDB" id="188042at2759"/>
<dbReference type="AlphaFoldDB" id="A0A9D4ZDA5"/>
<dbReference type="PANTHER" id="PTHR48173:SF2">
    <property type="entry name" value="VACUOLAR PROTEIN SORTING-ASSOCIATED PROTEIN 62"/>
    <property type="match status" value="1"/>
</dbReference>
<feature type="signal peptide" evidence="2">
    <location>
        <begin position="1"/>
        <end position="28"/>
    </location>
</feature>
<feature type="compositionally biased region" description="Basic and acidic residues" evidence="1">
    <location>
        <begin position="419"/>
        <end position="432"/>
    </location>
</feature>
<evidence type="ECO:0000313" key="3">
    <source>
        <dbReference type="EMBL" id="KAI5069235.1"/>
    </source>
</evidence>
<evidence type="ECO:0008006" key="5">
    <source>
        <dbReference type="Google" id="ProtNLM"/>
    </source>
</evidence>
<sequence>MGCFSIERLAWLCRRFLLLLLCLPLKSASLPLISNNGIAADISVASTATFGPGILPCSVDSDTNDVAPVPCLKSTSGSSLTEVPSLKPEQLDFLCSSSSSVNSGTEDATSEPRLQDSSLALSGLPSLQQLKSLIRTYGPIIYFHPKEQYFPASVHWFFGKGALLCSKGQIARTWIVGDGSNLPAGGFDDGEYWIDLPSDGTADEVRIGNLPTATVYAHAKQMFGAFTDIALWVFYPFNGAARAKFEVIDLDLGKMGEHVSDWEHVTLRIDNLTGKLSKVFFSQHSGGVWIDPTDLEYAGKKFVVYASRSGHASYPHPGLVLQGDHGVGLRNDADKSQYFLDASQKFEIISADYLGFGNAPEEPAWLQFMRKWGPKLDYNSKDEIHKAIQKAPVFLRHKLRSLANKLPDEVMGEEGPTGPKEKASWMGDEKTW</sequence>
<evidence type="ECO:0000256" key="2">
    <source>
        <dbReference type="SAM" id="SignalP"/>
    </source>
</evidence>
<organism evidence="3 4">
    <name type="scientific">Adiantum capillus-veneris</name>
    <name type="common">Maidenhair fern</name>
    <dbReference type="NCBI Taxonomy" id="13818"/>
    <lineage>
        <taxon>Eukaryota</taxon>
        <taxon>Viridiplantae</taxon>
        <taxon>Streptophyta</taxon>
        <taxon>Embryophyta</taxon>
        <taxon>Tracheophyta</taxon>
        <taxon>Polypodiopsida</taxon>
        <taxon>Polypodiidae</taxon>
        <taxon>Polypodiales</taxon>
        <taxon>Pteridineae</taxon>
        <taxon>Pteridaceae</taxon>
        <taxon>Vittarioideae</taxon>
        <taxon>Adiantum</taxon>
    </lineage>
</organism>
<dbReference type="InterPro" id="IPR009291">
    <property type="entry name" value="Vps62"/>
</dbReference>
<evidence type="ECO:0000313" key="4">
    <source>
        <dbReference type="Proteomes" id="UP000886520"/>
    </source>
</evidence>
<evidence type="ECO:0000256" key="1">
    <source>
        <dbReference type="SAM" id="MobiDB-lite"/>
    </source>
</evidence>
<accession>A0A9D4ZDA5</accession>
<dbReference type="PANTHER" id="PTHR48173">
    <property type="entry name" value="GNK2-HOMOLOGOUS DOMAIN-CONTAINING PROTEIN"/>
    <property type="match status" value="1"/>
</dbReference>
<protein>
    <recommendedName>
        <fullName evidence="5">Vacuolar protein sorting-associated protein 62</fullName>
    </recommendedName>
</protein>
<reference evidence="3" key="1">
    <citation type="submission" date="2021-01" db="EMBL/GenBank/DDBJ databases">
        <title>Adiantum capillus-veneris genome.</title>
        <authorList>
            <person name="Fang Y."/>
            <person name="Liao Q."/>
        </authorList>
    </citation>
    <scope>NUCLEOTIDE SEQUENCE</scope>
    <source>
        <strain evidence="3">H3</strain>
        <tissue evidence="3">Leaf</tissue>
    </source>
</reference>
<feature type="chain" id="PRO_5039591675" description="Vacuolar protein sorting-associated protein 62" evidence="2">
    <location>
        <begin position="29"/>
        <end position="432"/>
    </location>
</feature>
<feature type="region of interest" description="Disordered" evidence="1">
    <location>
        <begin position="407"/>
        <end position="432"/>
    </location>
</feature>
<gene>
    <name evidence="3" type="ORF">GOP47_0015536</name>
</gene>
<keyword evidence="2" id="KW-0732">Signal</keyword>
<name>A0A9D4ZDA5_ADICA</name>
<dbReference type="EMBL" id="JABFUD020000015">
    <property type="protein sequence ID" value="KAI5069235.1"/>
    <property type="molecule type" value="Genomic_DNA"/>
</dbReference>
<proteinExistence type="predicted"/>
<dbReference type="Pfam" id="PF06101">
    <property type="entry name" value="Vps62"/>
    <property type="match status" value="1"/>
</dbReference>
<comment type="caution">
    <text evidence="3">The sequence shown here is derived from an EMBL/GenBank/DDBJ whole genome shotgun (WGS) entry which is preliminary data.</text>
</comment>
<dbReference type="Proteomes" id="UP000886520">
    <property type="component" value="Chromosome 15"/>
</dbReference>
<keyword evidence="4" id="KW-1185">Reference proteome</keyword>